<dbReference type="InterPro" id="IPR051269">
    <property type="entry name" value="Fe-S_cluster_ET"/>
</dbReference>
<feature type="domain" description="4Fe-4S ferredoxin-type" evidence="6">
    <location>
        <begin position="1"/>
        <end position="29"/>
    </location>
</feature>
<dbReference type="PRINTS" id="PR00352">
    <property type="entry name" value="3FE4SFRDOXIN"/>
</dbReference>
<keyword evidence="5" id="KW-0411">Iron-sulfur</keyword>
<dbReference type="Pfam" id="PF13370">
    <property type="entry name" value="Fer4_13"/>
    <property type="match status" value="1"/>
</dbReference>
<keyword evidence="2" id="KW-0479">Metal-binding</keyword>
<dbReference type="GO" id="GO:0009055">
    <property type="term" value="F:electron transfer activity"/>
    <property type="evidence" value="ECO:0007669"/>
    <property type="project" value="InterPro"/>
</dbReference>
<evidence type="ECO:0000256" key="1">
    <source>
        <dbReference type="ARBA" id="ARBA00022448"/>
    </source>
</evidence>
<name>X1KHL4_9ZZZZ</name>
<dbReference type="GO" id="GO:0051536">
    <property type="term" value="F:iron-sulfur cluster binding"/>
    <property type="evidence" value="ECO:0007669"/>
    <property type="project" value="UniProtKB-KW"/>
</dbReference>
<keyword evidence="3" id="KW-0249">Electron transport</keyword>
<evidence type="ECO:0000256" key="5">
    <source>
        <dbReference type="ARBA" id="ARBA00023014"/>
    </source>
</evidence>
<dbReference type="PANTHER" id="PTHR36923">
    <property type="entry name" value="FERREDOXIN"/>
    <property type="match status" value="1"/>
</dbReference>
<dbReference type="InterPro" id="IPR017896">
    <property type="entry name" value="4Fe4S_Fe-S-bd"/>
</dbReference>
<gene>
    <name evidence="7" type="ORF">S06H3_19498</name>
</gene>
<dbReference type="GO" id="GO:0005506">
    <property type="term" value="F:iron ion binding"/>
    <property type="evidence" value="ECO:0007669"/>
    <property type="project" value="InterPro"/>
</dbReference>
<dbReference type="AlphaFoldDB" id="X1KHL4"/>
<dbReference type="InterPro" id="IPR001080">
    <property type="entry name" value="3Fe4S_ferredoxin"/>
</dbReference>
<protein>
    <recommendedName>
        <fullName evidence="6">4Fe-4S ferredoxin-type domain-containing protein</fullName>
    </recommendedName>
</protein>
<evidence type="ECO:0000256" key="4">
    <source>
        <dbReference type="ARBA" id="ARBA00023004"/>
    </source>
</evidence>
<dbReference type="Gene3D" id="3.30.70.20">
    <property type="match status" value="1"/>
</dbReference>
<organism evidence="7">
    <name type="scientific">marine sediment metagenome</name>
    <dbReference type="NCBI Taxonomy" id="412755"/>
    <lineage>
        <taxon>unclassified sequences</taxon>
        <taxon>metagenomes</taxon>
        <taxon>ecological metagenomes</taxon>
    </lineage>
</organism>
<evidence type="ECO:0000259" key="6">
    <source>
        <dbReference type="PROSITE" id="PS51379"/>
    </source>
</evidence>
<comment type="caution">
    <text evidence="7">The sequence shown here is derived from an EMBL/GenBank/DDBJ whole genome shotgun (WGS) entry which is preliminary data.</text>
</comment>
<dbReference type="PANTHER" id="PTHR36923:SF3">
    <property type="entry name" value="FERREDOXIN"/>
    <property type="match status" value="1"/>
</dbReference>
<accession>X1KHL4</accession>
<sequence length="69" mass="7513">MKVRVDRDLCIGVGNCVAYAPTVFKLDDENKAVVLDPSSVDEDTLLEAAESCPENAIIVEDDEGNQLYP</sequence>
<keyword evidence="4" id="KW-0408">Iron</keyword>
<dbReference type="PROSITE" id="PS51379">
    <property type="entry name" value="4FE4S_FER_2"/>
    <property type="match status" value="1"/>
</dbReference>
<keyword evidence="1" id="KW-0813">Transport</keyword>
<evidence type="ECO:0000256" key="3">
    <source>
        <dbReference type="ARBA" id="ARBA00022982"/>
    </source>
</evidence>
<dbReference type="EMBL" id="BARV01009989">
    <property type="protein sequence ID" value="GAI06527.1"/>
    <property type="molecule type" value="Genomic_DNA"/>
</dbReference>
<proteinExistence type="predicted"/>
<evidence type="ECO:0000313" key="7">
    <source>
        <dbReference type="EMBL" id="GAI06527.1"/>
    </source>
</evidence>
<evidence type="ECO:0000256" key="2">
    <source>
        <dbReference type="ARBA" id="ARBA00022723"/>
    </source>
</evidence>
<reference evidence="7" key="1">
    <citation type="journal article" date="2014" name="Front. Microbiol.">
        <title>High frequency of phylogenetically diverse reductive dehalogenase-homologous genes in deep subseafloor sedimentary metagenomes.</title>
        <authorList>
            <person name="Kawai M."/>
            <person name="Futagami T."/>
            <person name="Toyoda A."/>
            <person name="Takaki Y."/>
            <person name="Nishi S."/>
            <person name="Hori S."/>
            <person name="Arai W."/>
            <person name="Tsubouchi T."/>
            <person name="Morono Y."/>
            <person name="Uchiyama I."/>
            <person name="Ito T."/>
            <person name="Fujiyama A."/>
            <person name="Inagaki F."/>
            <person name="Takami H."/>
        </authorList>
    </citation>
    <scope>NUCLEOTIDE SEQUENCE</scope>
    <source>
        <strain evidence="7">Expedition CK06-06</strain>
    </source>
</reference>
<dbReference type="SUPFAM" id="SSF54862">
    <property type="entry name" value="4Fe-4S ferredoxins"/>
    <property type="match status" value="1"/>
</dbReference>